<dbReference type="InterPro" id="IPR006058">
    <property type="entry name" value="2Fe2S_fd_BS"/>
</dbReference>
<dbReference type="RefSeq" id="WP_075473000.1">
    <property type="nucleotide sequence ID" value="NZ_CAWQZC010000130.1"/>
</dbReference>
<evidence type="ECO:0000256" key="1">
    <source>
        <dbReference type="ARBA" id="ARBA00023075"/>
    </source>
</evidence>
<dbReference type="Proteomes" id="UP000183794">
    <property type="component" value="Unassembled WGS sequence"/>
</dbReference>
<dbReference type="PROSITE" id="PS51085">
    <property type="entry name" value="2FE2S_FER_2"/>
    <property type="match status" value="1"/>
</dbReference>
<dbReference type="OrthoDB" id="9796486at2"/>
<dbReference type="InterPro" id="IPR036010">
    <property type="entry name" value="2Fe-2S_ferredoxin-like_sf"/>
</dbReference>
<dbReference type="GO" id="GO:0051537">
    <property type="term" value="F:2 iron, 2 sulfur cluster binding"/>
    <property type="evidence" value="ECO:0007669"/>
    <property type="project" value="InterPro"/>
</dbReference>
<dbReference type="EMBL" id="FPLJ01000073">
    <property type="protein sequence ID" value="SGY96997.1"/>
    <property type="molecule type" value="Genomic_DNA"/>
</dbReference>
<dbReference type="Proteomes" id="UP000182660">
    <property type="component" value="Unassembled WGS sequence"/>
</dbReference>
<dbReference type="InterPro" id="IPR001041">
    <property type="entry name" value="2Fe-2S_ferredoxin-type"/>
</dbReference>
<protein>
    <recommendedName>
        <fullName evidence="2">2Fe-2S ferredoxin-type domain-containing protein</fullName>
    </recommendedName>
</protein>
<dbReference type="GeneID" id="61297148"/>
<reference evidence="3 5" key="1">
    <citation type="submission" date="2016-11" db="EMBL/GenBank/DDBJ databases">
        <authorList>
            <person name="Klemetsen T."/>
        </authorList>
    </citation>
    <scope>NUCLEOTIDE SEQUENCE [LARGE SCALE GENOMIC DNA]</scope>
    <source>
        <strain evidence="3">MT 2528</strain>
    </source>
</reference>
<feature type="domain" description="2Fe-2S ferredoxin-type" evidence="2">
    <location>
        <begin position="1"/>
        <end position="87"/>
    </location>
</feature>
<evidence type="ECO:0000259" key="2">
    <source>
        <dbReference type="PROSITE" id="PS51085"/>
    </source>
</evidence>
<dbReference type="EMBL" id="FPLD01000097">
    <property type="protein sequence ID" value="SGZ09915.1"/>
    <property type="molecule type" value="Genomic_DNA"/>
</dbReference>
<evidence type="ECO:0000313" key="3">
    <source>
        <dbReference type="EMBL" id="SGY96997.1"/>
    </source>
</evidence>
<sequence length="91" mass="9518">MSITLTTDSGKYQVSTQDSSLLDTLERTGHQIEYQCRQGYCGACRTTLSSGTVTYTTEPLAAVAAGSILPCCCKADSDITLAVIATTTVSA</sequence>
<dbReference type="InterPro" id="IPR012675">
    <property type="entry name" value="Beta-grasp_dom_sf"/>
</dbReference>
<dbReference type="AlphaFoldDB" id="A0A1L0B4G9"/>
<organism evidence="4 6">
    <name type="scientific">Moritella viscosa</name>
    <dbReference type="NCBI Taxonomy" id="80854"/>
    <lineage>
        <taxon>Bacteria</taxon>
        <taxon>Pseudomonadati</taxon>
        <taxon>Pseudomonadota</taxon>
        <taxon>Gammaproteobacteria</taxon>
        <taxon>Alteromonadales</taxon>
        <taxon>Moritellaceae</taxon>
        <taxon>Moritella</taxon>
    </lineage>
</organism>
<evidence type="ECO:0000313" key="4">
    <source>
        <dbReference type="EMBL" id="SGZ09915.1"/>
    </source>
</evidence>
<accession>A0A1L0B4G9</accession>
<keyword evidence="5" id="KW-1185">Reference proteome</keyword>
<dbReference type="SUPFAM" id="SSF54292">
    <property type="entry name" value="2Fe-2S ferredoxin-like"/>
    <property type="match status" value="1"/>
</dbReference>
<dbReference type="CDD" id="cd00207">
    <property type="entry name" value="fer2"/>
    <property type="match status" value="1"/>
</dbReference>
<reference evidence="4 6" key="2">
    <citation type="submission" date="2016-11" db="EMBL/GenBank/DDBJ databases">
        <authorList>
            <person name="Jaros S."/>
            <person name="Januszkiewicz K."/>
            <person name="Wedrychowicz H."/>
        </authorList>
    </citation>
    <scope>NUCLEOTIDE SEQUENCE [LARGE SCALE GENOMIC DNA]</scope>
    <source>
        <strain evidence="4">NVI 5450</strain>
    </source>
</reference>
<dbReference type="Pfam" id="PF00111">
    <property type="entry name" value="Fer2"/>
    <property type="match status" value="1"/>
</dbReference>
<dbReference type="PROSITE" id="PS00197">
    <property type="entry name" value="2FE2S_FER_1"/>
    <property type="match status" value="1"/>
</dbReference>
<dbReference type="NCBIfam" id="NF007985">
    <property type="entry name" value="PRK10713.1"/>
    <property type="match status" value="1"/>
</dbReference>
<proteinExistence type="predicted"/>
<evidence type="ECO:0000313" key="6">
    <source>
        <dbReference type="Proteomes" id="UP000183794"/>
    </source>
</evidence>
<dbReference type="Gene3D" id="3.10.20.30">
    <property type="match status" value="1"/>
</dbReference>
<keyword evidence="1" id="KW-0830">Ubiquinone</keyword>
<evidence type="ECO:0000313" key="5">
    <source>
        <dbReference type="Proteomes" id="UP000182660"/>
    </source>
</evidence>
<name>A0A1L0B4G9_9GAMM</name>
<gene>
    <name evidence="3" type="ORF">MT2528_3319</name>
    <name evidence="4" type="ORF">NVI5450_3519</name>
</gene>